<comment type="caution">
    <text evidence="2">The sequence shown here is derived from an EMBL/GenBank/DDBJ whole genome shotgun (WGS) entry which is preliminary data.</text>
</comment>
<evidence type="ECO:0000313" key="3">
    <source>
        <dbReference type="Proteomes" id="UP001560573"/>
    </source>
</evidence>
<protein>
    <submittedName>
        <fullName evidence="2">Uncharacterized protein</fullName>
    </submittedName>
</protein>
<proteinExistence type="predicted"/>
<feature type="compositionally biased region" description="Basic and acidic residues" evidence="1">
    <location>
        <begin position="54"/>
        <end position="63"/>
    </location>
</feature>
<accession>A0ABV3ZEF3</accession>
<dbReference type="RefSeq" id="WP_369329632.1">
    <property type="nucleotide sequence ID" value="NZ_JAULBC010000003.1"/>
</dbReference>
<organism evidence="2 3">
    <name type="scientific">Danxiaibacter flavus</name>
    <dbReference type="NCBI Taxonomy" id="3049108"/>
    <lineage>
        <taxon>Bacteria</taxon>
        <taxon>Pseudomonadati</taxon>
        <taxon>Bacteroidota</taxon>
        <taxon>Chitinophagia</taxon>
        <taxon>Chitinophagales</taxon>
        <taxon>Chitinophagaceae</taxon>
        <taxon>Danxiaibacter</taxon>
    </lineage>
</organism>
<gene>
    <name evidence="2" type="ORF">QTN47_11990</name>
</gene>
<feature type="region of interest" description="Disordered" evidence="1">
    <location>
        <begin position="1"/>
        <end position="63"/>
    </location>
</feature>
<keyword evidence="3" id="KW-1185">Reference proteome</keyword>
<sequence>MKNTDKKHPEEVKKGSEDKSIRHDRKAHEKYNYPEPSLSDKQFKDQPEFIEPEPNQKKDNQDD</sequence>
<name>A0ABV3ZEF3_9BACT</name>
<reference evidence="2 3" key="1">
    <citation type="submission" date="2023-07" db="EMBL/GenBank/DDBJ databases">
        <authorList>
            <person name="Lian W.-H."/>
        </authorList>
    </citation>
    <scope>NUCLEOTIDE SEQUENCE [LARGE SCALE GENOMIC DNA]</scope>
    <source>
        <strain evidence="2 3">SYSU DXS3180</strain>
    </source>
</reference>
<evidence type="ECO:0000313" key="2">
    <source>
        <dbReference type="EMBL" id="MEX6688223.1"/>
    </source>
</evidence>
<feature type="compositionally biased region" description="Basic and acidic residues" evidence="1">
    <location>
        <begin position="1"/>
        <end position="32"/>
    </location>
</feature>
<dbReference type="EMBL" id="JAULBC010000003">
    <property type="protein sequence ID" value="MEX6688223.1"/>
    <property type="molecule type" value="Genomic_DNA"/>
</dbReference>
<dbReference type="Proteomes" id="UP001560573">
    <property type="component" value="Unassembled WGS sequence"/>
</dbReference>
<evidence type="ECO:0000256" key="1">
    <source>
        <dbReference type="SAM" id="MobiDB-lite"/>
    </source>
</evidence>